<dbReference type="AlphaFoldDB" id="A0A2T1NDG3"/>
<name>A0A2T1NDG3_9FLAO</name>
<evidence type="ECO:0000313" key="1">
    <source>
        <dbReference type="EMBL" id="PSG90467.1"/>
    </source>
</evidence>
<reference evidence="1 2" key="1">
    <citation type="submission" date="2018-03" db="EMBL/GenBank/DDBJ databases">
        <title>Mesoflavibacter sp. HG37 and Mesoflavibacter sp. HG96 sp.nov., two marine bacteria isolated from seawater of Western Pacific Ocean.</title>
        <authorList>
            <person name="Cheng H."/>
            <person name="Wu Y.-H."/>
            <person name="Guo L.-L."/>
            <person name="Xu X.-W."/>
        </authorList>
    </citation>
    <scope>NUCLEOTIDE SEQUENCE [LARGE SCALE GENOMIC DNA]</scope>
    <source>
        <strain evidence="1 2">KCTC 32269</strain>
    </source>
</reference>
<organism evidence="1 2">
    <name type="scientific">Aurantibacter aestuarii</name>
    <dbReference type="NCBI Taxonomy" id="1266046"/>
    <lineage>
        <taxon>Bacteria</taxon>
        <taxon>Pseudomonadati</taxon>
        <taxon>Bacteroidota</taxon>
        <taxon>Flavobacteriia</taxon>
        <taxon>Flavobacteriales</taxon>
        <taxon>Flavobacteriaceae</taxon>
        <taxon>Aurantibacter</taxon>
    </lineage>
</organism>
<accession>A0A2T1NDG3</accession>
<comment type="caution">
    <text evidence="1">The sequence shown here is derived from an EMBL/GenBank/DDBJ whole genome shotgun (WGS) entry which is preliminary data.</text>
</comment>
<gene>
    <name evidence="1" type="ORF">C7H52_04070</name>
</gene>
<proteinExistence type="predicted"/>
<protein>
    <submittedName>
        <fullName evidence="1">3-oxoacyl-ACP synthase</fullName>
    </submittedName>
</protein>
<dbReference type="Proteomes" id="UP000238426">
    <property type="component" value="Unassembled WGS sequence"/>
</dbReference>
<keyword evidence="2" id="KW-1185">Reference proteome</keyword>
<dbReference type="OrthoDB" id="1071350at2"/>
<evidence type="ECO:0000313" key="2">
    <source>
        <dbReference type="Proteomes" id="UP000238426"/>
    </source>
</evidence>
<sequence>MEETPFYIESYVSIKESSIAFNGKNVFCSETKDLQLFLKKAYKARISNYPKFHKMDLLSQLALLASECILKPESHSSINKNTALIFANHASSLETDRKHQSSITDKNNYYPSPSVFVYTLPNICLGEISIKHQLHTENCFLVMPSFSPKDFLIQTNYLLKSGKAEKVLCGWVNLDANNYEAFLYLVSNTGAIKHNETEILELYTK</sequence>
<dbReference type="EMBL" id="PXOQ01000007">
    <property type="protein sequence ID" value="PSG90467.1"/>
    <property type="molecule type" value="Genomic_DNA"/>
</dbReference>
<dbReference type="RefSeq" id="WP_106462608.1">
    <property type="nucleotide sequence ID" value="NZ_PXOQ01000007.1"/>
</dbReference>